<proteinExistence type="predicted"/>
<dbReference type="Proteomes" id="UP001165160">
    <property type="component" value="Unassembled WGS sequence"/>
</dbReference>
<evidence type="ECO:0000313" key="2">
    <source>
        <dbReference type="EMBL" id="GMH83563.1"/>
    </source>
</evidence>
<gene>
    <name evidence="2" type="ORF">TrVE_jg5581</name>
</gene>
<accession>A0A9W7ENC7</accession>
<dbReference type="InterPro" id="IPR002654">
    <property type="entry name" value="Glyco_trans_25"/>
</dbReference>
<dbReference type="CDD" id="cd06532">
    <property type="entry name" value="Glyco_transf_25"/>
    <property type="match status" value="1"/>
</dbReference>
<evidence type="ECO:0000259" key="1">
    <source>
        <dbReference type="Pfam" id="PF01755"/>
    </source>
</evidence>
<name>A0A9W7ENC7_9STRA</name>
<reference evidence="3" key="1">
    <citation type="journal article" date="2023" name="Commun. Biol.">
        <title>Genome analysis of Parmales, the sister group of diatoms, reveals the evolutionary specialization of diatoms from phago-mixotrophs to photoautotrophs.</title>
        <authorList>
            <person name="Ban H."/>
            <person name="Sato S."/>
            <person name="Yoshikawa S."/>
            <person name="Yamada K."/>
            <person name="Nakamura Y."/>
            <person name="Ichinomiya M."/>
            <person name="Sato N."/>
            <person name="Blanc-Mathieu R."/>
            <person name="Endo H."/>
            <person name="Kuwata A."/>
            <person name="Ogata H."/>
        </authorList>
    </citation>
    <scope>NUCLEOTIDE SEQUENCE [LARGE SCALE GENOMIC DNA]</scope>
    <source>
        <strain evidence="3">NIES 3699</strain>
    </source>
</reference>
<organism evidence="2 3">
    <name type="scientific">Triparma verrucosa</name>
    <dbReference type="NCBI Taxonomy" id="1606542"/>
    <lineage>
        <taxon>Eukaryota</taxon>
        <taxon>Sar</taxon>
        <taxon>Stramenopiles</taxon>
        <taxon>Ochrophyta</taxon>
        <taxon>Bolidophyceae</taxon>
        <taxon>Parmales</taxon>
        <taxon>Triparmaceae</taxon>
        <taxon>Triparma</taxon>
    </lineage>
</organism>
<comment type="caution">
    <text evidence="2">The sequence shown here is derived from an EMBL/GenBank/DDBJ whole genome shotgun (WGS) entry which is preliminary data.</text>
</comment>
<keyword evidence="3" id="KW-1185">Reference proteome</keyword>
<dbReference type="EMBL" id="BRXX01000027">
    <property type="protein sequence ID" value="GMH83563.1"/>
    <property type="molecule type" value="Genomic_DNA"/>
</dbReference>
<protein>
    <recommendedName>
        <fullName evidence="1">Glycosyl transferase family 25 domain-containing protein</fullName>
    </recommendedName>
</protein>
<dbReference type="AlphaFoldDB" id="A0A9W7ENC7"/>
<feature type="domain" description="Glycosyl transferase family 25" evidence="1">
    <location>
        <begin position="201"/>
        <end position="411"/>
    </location>
</feature>
<evidence type="ECO:0000313" key="3">
    <source>
        <dbReference type="Proteomes" id="UP001165160"/>
    </source>
</evidence>
<dbReference type="Pfam" id="PF01755">
    <property type="entry name" value="Glyco_transf_25"/>
    <property type="match status" value="1"/>
</dbReference>
<sequence length="692" mass="76871">MLVNDAAGEMLVDEILDAQVLGAFVEDQISTFEVRRRAYRRALVQGGGSAQPPGSPARIVVTGQRCDVDRGVSTFVDSWMAVDLSTMNVLLEDDWEFFFSRVGVEYVLVDKSVWSDWAWEDWEAFADLVGKYLVGGGKVGMLSANKGEPTVEASLLGKYGIRQGPIDEVLDDFVGQLYGPYEVFERKSSTSRALKRGVDSTMVINLDRRPDRWAEITAQLKERLDLGLSDITRISASDGNRLDLVNDESVSGLFSLQDWRYGGAVGNPYHDHAYRSNVLGCAHSHYRTWQIVAEAPVPGRISDEIWGEASPIHMVLEDDVVFDENVGVYWSELLHRLRHNHQWDVLFLGTLDDQDIYGDETVFVVGGAVNVQRMSREMRVHGAGAFALLLRPRAAKLLLERARSLSMQQAVDWFIFDAVADGSLVGFKCSPMLASSPEGEGRDSDNDQQYPNSRLLMLKRLGEEDAGVGGGGEVESVNVNFDVPEDGECYVIGEIKFALSIEVEEAATVFMERQRSSKICYDMGWEGDGEKEEFWIESALQERRKVVLRKGEGKARIGCTGFTEEGAMLTGLGPGQYRLEGSLQNLREGTGDVQTFFSVFRVVSDLAECDFRGRCTEVDLIKHDESSGRVQSMTVRWCEGVGGEGGERGEGGEGGESLYDFAQRHCSDVLPHITCVDQVMATVERNFRNEEV</sequence>